<gene>
    <name evidence="10" type="primary">murF</name>
    <name evidence="15" type="ORF">MOMA_01610</name>
</gene>
<dbReference type="SUPFAM" id="SSF53244">
    <property type="entry name" value="MurD-like peptide ligases, peptide-binding domain"/>
    <property type="match status" value="1"/>
</dbReference>
<evidence type="ECO:0000256" key="9">
    <source>
        <dbReference type="ARBA" id="ARBA00023316"/>
    </source>
</evidence>
<evidence type="ECO:0000256" key="6">
    <source>
        <dbReference type="ARBA" id="ARBA00022960"/>
    </source>
</evidence>
<comment type="subcellular location">
    <subcellularLocation>
        <location evidence="10">Cytoplasm</location>
    </subcellularLocation>
</comment>
<evidence type="ECO:0000259" key="13">
    <source>
        <dbReference type="Pfam" id="PF02875"/>
    </source>
</evidence>
<keyword evidence="5 10" id="KW-0067">ATP-binding</keyword>
<feature type="binding site" evidence="10">
    <location>
        <begin position="157"/>
        <end position="163"/>
    </location>
    <ligand>
        <name>ATP</name>
        <dbReference type="ChEBI" id="CHEBI:30616"/>
    </ligand>
</feature>
<feature type="domain" description="Mur ligase N-terminal catalytic" evidence="12">
    <location>
        <begin position="75"/>
        <end position="120"/>
    </location>
</feature>
<keyword evidence="8 10" id="KW-0131">Cell cycle</keyword>
<evidence type="ECO:0000256" key="4">
    <source>
        <dbReference type="ARBA" id="ARBA00022741"/>
    </source>
</evidence>
<protein>
    <recommendedName>
        <fullName evidence="10">UDP-N-acetylmuramoyl-tripeptide--D-alanyl-D-alanine ligase</fullName>
        <ecNumber evidence="10">6.3.2.10</ecNumber>
    </recommendedName>
    <alternativeName>
        <fullName evidence="10">D-alanyl-D-alanine-adding enzyme</fullName>
    </alternativeName>
</protein>
<feature type="transmembrane region" description="Helical" evidence="11">
    <location>
        <begin position="20"/>
        <end position="37"/>
    </location>
</feature>
<feature type="domain" description="Mur ligase central" evidence="14">
    <location>
        <begin position="155"/>
        <end position="375"/>
    </location>
</feature>
<evidence type="ECO:0000259" key="14">
    <source>
        <dbReference type="Pfam" id="PF08245"/>
    </source>
</evidence>
<dbReference type="Gene3D" id="3.40.1190.10">
    <property type="entry name" value="Mur-like, catalytic domain"/>
    <property type="match status" value="1"/>
</dbReference>
<dbReference type="EC" id="6.3.2.10" evidence="10"/>
<reference evidence="15 16" key="1">
    <citation type="journal article" date="2013" name="Genome Announc.">
        <title>Genome Sequence of Moraxella macacae 0408225, a Novel Bacterial Species Isolated from a Cynomolgus Macaque with Epistaxis.</title>
        <authorList>
            <person name="Ladner J.T."/>
            <person name="Whitehouse C.A."/>
            <person name="Koroleva G.I."/>
            <person name="Palacios G.F."/>
        </authorList>
    </citation>
    <scope>NUCLEOTIDE SEQUENCE [LARGE SCALE GENOMIC DNA]</scope>
    <source>
        <strain evidence="15 16">0408225</strain>
    </source>
</reference>
<dbReference type="InterPro" id="IPR004101">
    <property type="entry name" value="Mur_ligase_C"/>
</dbReference>
<dbReference type="SUPFAM" id="SSF63418">
    <property type="entry name" value="MurE/MurF N-terminal domain"/>
    <property type="match status" value="1"/>
</dbReference>
<keyword evidence="1 10" id="KW-0963">Cytoplasm</keyword>
<evidence type="ECO:0000256" key="8">
    <source>
        <dbReference type="ARBA" id="ARBA00023306"/>
    </source>
</evidence>
<accession>L2F860</accession>
<dbReference type="Pfam" id="PF01225">
    <property type="entry name" value="Mur_ligase"/>
    <property type="match status" value="1"/>
</dbReference>
<dbReference type="Proteomes" id="UP000023795">
    <property type="component" value="Unassembled WGS sequence"/>
</dbReference>
<comment type="function">
    <text evidence="10">Involved in cell wall formation. Catalyzes the final step in the synthesis of UDP-N-acetylmuramoyl-pentapeptide, the precursor of murein.</text>
</comment>
<dbReference type="GO" id="GO:0008360">
    <property type="term" value="P:regulation of cell shape"/>
    <property type="evidence" value="ECO:0007669"/>
    <property type="project" value="UniProtKB-KW"/>
</dbReference>
<organism evidence="15 16">
    <name type="scientific">Moraxella macacae 0408225</name>
    <dbReference type="NCBI Taxonomy" id="1230338"/>
    <lineage>
        <taxon>Bacteria</taxon>
        <taxon>Pseudomonadati</taxon>
        <taxon>Pseudomonadota</taxon>
        <taxon>Gammaproteobacteria</taxon>
        <taxon>Moraxellales</taxon>
        <taxon>Moraxellaceae</taxon>
        <taxon>Moraxella</taxon>
    </lineage>
</organism>
<dbReference type="HAMAP" id="MF_02019">
    <property type="entry name" value="MurF"/>
    <property type="match status" value="1"/>
</dbReference>
<dbReference type="InterPro" id="IPR005863">
    <property type="entry name" value="UDP-N-AcMur_synth"/>
</dbReference>
<dbReference type="Gene3D" id="3.40.1390.10">
    <property type="entry name" value="MurE/MurF, N-terminal domain"/>
    <property type="match status" value="1"/>
</dbReference>
<dbReference type="Gene3D" id="3.90.190.20">
    <property type="entry name" value="Mur ligase, C-terminal domain"/>
    <property type="match status" value="1"/>
</dbReference>
<evidence type="ECO:0000256" key="1">
    <source>
        <dbReference type="ARBA" id="ARBA00022490"/>
    </source>
</evidence>
<keyword evidence="6 10" id="KW-0133">Cell shape</keyword>
<dbReference type="InterPro" id="IPR000713">
    <property type="entry name" value="Mur_ligase_N"/>
</dbReference>
<comment type="caution">
    <text evidence="15">The sequence shown here is derived from an EMBL/GenBank/DDBJ whole genome shotgun (WGS) entry which is preliminary data.</text>
</comment>
<evidence type="ECO:0000256" key="3">
    <source>
        <dbReference type="ARBA" id="ARBA00022618"/>
    </source>
</evidence>
<keyword evidence="11" id="KW-0812">Transmembrane</keyword>
<keyword evidence="3 10" id="KW-0132">Cell division</keyword>
<name>L2F860_9GAMM</name>
<dbReference type="Pfam" id="PF02875">
    <property type="entry name" value="Mur_ligase_C"/>
    <property type="match status" value="1"/>
</dbReference>
<comment type="similarity">
    <text evidence="10">Belongs to the MurCDEF family. MurF subfamily.</text>
</comment>
<evidence type="ECO:0000256" key="5">
    <source>
        <dbReference type="ARBA" id="ARBA00022840"/>
    </source>
</evidence>
<dbReference type="GO" id="GO:0005737">
    <property type="term" value="C:cytoplasm"/>
    <property type="evidence" value="ECO:0007669"/>
    <property type="project" value="UniProtKB-SubCell"/>
</dbReference>
<dbReference type="PATRIC" id="fig|1230338.3.peg.356"/>
<dbReference type="STRING" id="1230338.MOMA_01610"/>
<dbReference type="UniPathway" id="UPA00219"/>
<evidence type="ECO:0000256" key="10">
    <source>
        <dbReference type="HAMAP-Rule" id="MF_02019"/>
    </source>
</evidence>
<evidence type="ECO:0000256" key="11">
    <source>
        <dbReference type="SAM" id="Phobius"/>
    </source>
</evidence>
<dbReference type="GO" id="GO:0005524">
    <property type="term" value="F:ATP binding"/>
    <property type="evidence" value="ECO:0007669"/>
    <property type="project" value="UniProtKB-UniRule"/>
</dbReference>
<dbReference type="PANTHER" id="PTHR43024">
    <property type="entry name" value="UDP-N-ACETYLMURAMOYL-TRIPEPTIDE--D-ALANYL-D-ALANINE LIGASE"/>
    <property type="match status" value="1"/>
</dbReference>
<dbReference type="Pfam" id="PF08245">
    <property type="entry name" value="Mur_ligase_M"/>
    <property type="match status" value="1"/>
</dbReference>
<keyword evidence="11" id="KW-0472">Membrane</keyword>
<dbReference type="GO" id="GO:0071555">
    <property type="term" value="P:cell wall organization"/>
    <property type="evidence" value="ECO:0007669"/>
    <property type="project" value="UniProtKB-KW"/>
</dbReference>
<dbReference type="InterPro" id="IPR035911">
    <property type="entry name" value="MurE/MurF_N"/>
</dbReference>
<dbReference type="GO" id="GO:0008766">
    <property type="term" value="F:UDP-N-acetylmuramoylalanyl-D-glutamyl-2,6-diaminopimelate-D-alanyl-D-alanine ligase activity"/>
    <property type="evidence" value="ECO:0007669"/>
    <property type="project" value="RHEA"/>
</dbReference>
<dbReference type="InterPro" id="IPR036565">
    <property type="entry name" value="Mur-like_cat_sf"/>
</dbReference>
<proteinExistence type="inferred from homology"/>
<keyword evidence="7 10" id="KW-0573">Peptidoglycan synthesis</keyword>
<keyword evidence="11" id="KW-1133">Transmembrane helix</keyword>
<dbReference type="InterPro" id="IPR036615">
    <property type="entry name" value="Mur_ligase_C_dom_sf"/>
</dbReference>
<comment type="pathway">
    <text evidence="10">Cell wall biogenesis; peptidoglycan biosynthesis.</text>
</comment>
<feature type="domain" description="Mur ligase C-terminal" evidence="13">
    <location>
        <begin position="397"/>
        <end position="520"/>
    </location>
</feature>
<dbReference type="EMBL" id="ANIN01000001">
    <property type="protein sequence ID" value="ELA09065.1"/>
    <property type="molecule type" value="Genomic_DNA"/>
</dbReference>
<dbReference type="SUPFAM" id="SSF53623">
    <property type="entry name" value="MurD-like peptide ligases, catalytic domain"/>
    <property type="match status" value="1"/>
</dbReference>
<evidence type="ECO:0000313" key="16">
    <source>
        <dbReference type="Proteomes" id="UP000023795"/>
    </source>
</evidence>
<dbReference type="GO" id="GO:0047480">
    <property type="term" value="F:UDP-N-acetylmuramoyl-tripeptide-D-alanyl-D-alanine ligase activity"/>
    <property type="evidence" value="ECO:0007669"/>
    <property type="project" value="UniProtKB-UniRule"/>
</dbReference>
<dbReference type="GO" id="GO:0009252">
    <property type="term" value="P:peptidoglycan biosynthetic process"/>
    <property type="evidence" value="ECO:0007669"/>
    <property type="project" value="UniProtKB-UniRule"/>
</dbReference>
<dbReference type="AlphaFoldDB" id="L2F860"/>
<comment type="catalytic activity">
    <reaction evidence="10">
        <text>D-alanyl-D-alanine + UDP-N-acetyl-alpha-D-muramoyl-L-alanyl-gamma-D-glutamyl-meso-2,6-diaminopimelate + ATP = UDP-N-acetyl-alpha-D-muramoyl-L-alanyl-gamma-D-glutamyl-meso-2,6-diaminopimeloyl-D-alanyl-D-alanine + ADP + phosphate + H(+)</text>
        <dbReference type="Rhea" id="RHEA:28374"/>
        <dbReference type="ChEBI" id="CHEBI:15378"/>
        <dbReference type="ChEBI" id="CHEBI:30616"/>
        <dbReference type="ChEBI" id="CHEBI:43474"/>
        <dbReference type="ChEBI" id="CHEBI:57822"/>
        <dbReference type="ChEBI" id="CHEBI:61386"/>
        <dbReference type="ChEBI" id="CHEBI:83905"/>
        <dbReference type="ChEBI" id="CHEBI:456216"/>
        <dbReference type="EC" id="6.3.2.10"/>
    </reaction>
</comment>
<dbReference type="InterPro" id="IPR013221">
    <property type="entry name" value="Mur_ligase_cen"/>
</dbReference>
<keyword evidence="4 10" id="KW-0547">Nucleotide-binding</keyword>
<dbReference type="eggNOG" id="COG0770">
    <property type="taxonomic scope" value="Bacteria"/>
</dbReference>
<dbReference type="GO" id="GO:0051301">
    <property type="term" value="P:cell division"/>
    <property type="evidence" value="ECO:0007669"/>
    <property type="project" value="UniProtKB-KW"/>
</dbReference>
<keyword evidence="9 10" id="KW-0961">Cell wall biogenesis/degradation</keyword>
<dbReference type="PANTHER" id="PTHR43024:SF1">
    <property type="entry name" value="UDP-N-ACETYLMURAMOYL-TRIPEPTIDE--D-ALANYL-D-ALANINE LIGASE"/>
    <property type="match status" value="1"/>
</dbReference>
<evidence type="ECO:0000256" key="2">
    <source>
        <dbReference type="ARBA" id="ARBA00022598"/>
    </source>
</evidence>
<keyword evidence="2 10" id="KW-0436">Ligase</keyword>
<dbReference type="InterPro" id="IPR051046">
    <property type="entry name" value="MurCDEF_CellWall_CoF430Synth"/>
</dbReference>
<evidence type="ECO:0000256" key="7">
    <source>
        <dbReference type="ARBA" id="ARBA00022984"/>
    </source>
</evidence>
<evidence type="ECO:0000313" key="15">
    <source>
        <dbReference type="EMBL" id="ELA09065.1"/>
    </source>
</evidence>
<evidence type="ECO:0000259" key="12">
    <source>
        <dbReference type="Pfam" id="PF01225"/>
    </source>
</evidence>
<keyword evidence="16" id="KW-1185">Reference proteome</keyword>
<sequence>MIVKRSLKKYQKKLKMVQMGFIVAFFGDFLYNTGNYFCNLDKKMTLYQWHRQNLMQAVENLEPTLIGNFSKTATRIVTDTRKIQQGDIFLALKGDKFDGHDYVQCAFEKGAVLAIVSYKVADDLPMLVVSDTRLALGRLGKYRRDNHPDLTVIGITGSSGKTTVKEMLGSIFSQIAPTLITRGNLNNDLGVPMMLLELTDEHKFAVIELGANHVGEIAYTASLVSPDVACVLNIGTAHLGEFGGQTNIAKTKAEIFSGLTKKGVAVLPFGDVFFELLQEKAAKFTHRMIAFGEKQASLQQAGVDITNLHNLGLTETDTIMLAADVFADDVEVFADHSEFSININLTENEIESANVCLNFAGEHNINNALAASACAIALKISLTDIVKGLNIAKPAKGRLNFKTFANHLLIDDSYNANSSAMLAAARVLMEQDGYKILVLGDIGELGDDAIDEHEKLGEKLADMPIDQLLVVGDLMVHTAAIANQNRPDFAKHFATKADLTKHLNQILTNRSCSVLLKGSRFMAMETIMNDLLMGDLLADAKT</sequence>